<dbReference type="SUPFAM" id="SSF49785">
    <property type="entry name" value="Galactose-binding domain-like"/>
    <property type="match status" value="1"/>
</dbReference>
<evidence type="ECO:0000256" key="6">
    <source>
        <dbReference type="RuleBase" id="RU000675"/>
    </source>
</evidence>
<dbReference type="InterPro" id="IPR048913">
    <property type="entry name" value="BetaGal_gal-bd"/>
</dbReference>
<evidence type="ECO:0000256" key="4">
    <source>
        <dbReference type="ARBA" id="ARBA00022801"/>
    </source>
</evidence>
<accession>A0ABP1FGA0</accession>
<protein>
    <recommendedName>
        <fullName evidence="3 6">Beta-galactosidase</fullName>
        <ecNumber evidence="3 6">3.2.1.23</ecNumber>
    </recommendedName>
</protein>
<dbReference type="Pfam" id="PF01301">
    <property type="entry name" value="Glyco_hydro_35"/>
    <property type="match status" value="1"/>
</dbReference>
<feature type="domain" description="Glycoside hydrolase 35 catalytic" evidence="9">
    <location>
        <begin position="38"/>
        <end position="354"/>
    </location>
</feature>
<dbReference type="InterPro" id="IPR048912">
    <property type="entry name" value="BetaGal1-like_ABD1"/>
</dbReference>
<feature type="domain" description="Beta-galactosidase 1-like first all-beta" evidence="10">
    <location>
        <begin position="421"/>
        <end position="539"/>
    </location>
</feature>
<evidence type="ECO:0000259" key="9">
    <source>
        <dbReference type="Pfam" id="PF01301"/>
    </source>
</evidence>
<dbReference type="Proteomes" id="UP001497392">
    <property type="component" value="Unassembled WGS sequence"/>
</dbReference>
<sequence>MRFGIVLALARGIHAIEVSSQKNLVKSERSFTIENDRFVKDGKPLQIISGSIHYHRIHPVYWKDRLQRVQAMGLNTIELYTPWNFHERTPGKFTFEGFADVERFLDIAQDLGLNVLLRVGPYICGEWDFGGFPWWLASSKVEGGRTMELRKNDANYLAHVERWFNVLLPRMAPYLYHRGGPILMTQIENEYGFCGFNDKDYLQNLVDITRASLGKEAILFTTDPPNVVTMGGLYGDDVISIVDFGPGTDVNYAFTAQTVMNPLGKSPPMCSEFYTGWLSHWGEVMANTSAQFVLQTLTDILSYKNGTGSVNFYMAHGGSNFGYWAGANMAGQIYQPHITSYDYDCPISEAGGIGQPGIGGDNKFKLIRDVIEKQTGITPPKLPKAPAIAKYGKVELNESAVLLEQLSTLFPGDGIATDYPDIMEEYGQSGGLILYRTTIKGAALQGTAVLDISEPVRDYARVLINGKVSGFFERSNPRNLPLPNIFSDLGPNEEVTLDILVEALGRVNFGCVWDYKGLTSPEIKLNGEVLKGWRVYPLQLDNLEPISYSSHKEQPLPVSDEAAVPVLEQQLNAPAAEDIGPIFYRGTFTINGSDHEEGMNGHLPDTFVSVRGWGKGLAWINGHNLGWYWPSIGPQEAQYIPGPWLKEGKNELIFLEVEKSPSEATAPLTGQADLYGPSYSSGRLAQRPPLYDRSIYMPNRPNALPEQGHGLRPRQAIDLGLRRGYHTGASVSAV</sequence>
<dbReference type="PIRSF" id="PIRSF006336">
    <property type="entry name" value="B-gal"/>
    <property type="match status" value="1"/>
</dbReference>
<keyword evidence="8" id="KW-0732">Signal</keyword>
<comment type="similarity">
    <text evidence="2 7">Belongs to the glycosyl hydrolase 35 family.</text>
</comment>
<dbReference type="PROSITE" id="PS01182">
    <property type="entry name" value="GLYCOSYL_HYDROL_F35"/>
    <property type="match status" value="1"/>
</dbReference>
<dbReference type="InterPro" id="IPR001944">
    <property type="entry name" value="Glycoside_Hdrlase_35"/>
</dbReference>
<comment type="caution">
    <text evidence="12">The sequence shown here is derived from an EMBL/GenBank/DDBJ whole genome shotgun (WGS) entry which is preliminary data.</text>
</comment>
<keyword evidence="4 6" id="KW-0378">Hydrolase</keyword>
<feature type="chain" id="PRO_5047435605" description="Beta-galactosidase" evidence="8">
    <location>
        <begin position="16"/>
        <end position="734"/>
    </location>
</feature>
<dbReference type="InterPro" id="IPR026283">
    <property type="entry name" value="B-gal_1-like"/>
</dbReference>
<dbReference type="InterPro" id="IPR008979">
    <property type="entry name" value="Galactose-bd-like_sf"/>
</dbReference>
<feature type="signal peptide" evidence="8">
    <location>
        <begin position="1"/>
        <end position="15"/>
    </location>
</feature>
<evidence type="ECO:0000259" key="11">
    <source>
        <dbReference type="Pfam" id="PF21467"/>
    </source>
</evidence>
<dbReference type="SUPFAM" id="SSF51445">
    <property type="entry name" value="(Trans)glycosidases"/>
    <property type="match status" value="1"/>
</dbReference>
<reference evidence="12 13" key="1">
    <citation type="submission" date="2024-06" db="EMBL/GenBank/DDBJ databases">
        <authorList>
            <person name="Kraege A."/>
            <person name="Thomma B."/>
        </authorList>
    </citation>
    <scope>NUCLEOTIDE SEQUENCE [LARGE SCALE GENOMIC DNA]</scope>
</reference>
<evidence type="ECO:0000256" key="5">
    <source>
        <dbReference type="ARBA" id="ARBA00023295"/>
    </source>
</evidence>
<evidence type="ECO:0000313" key="13">
    <source>
        <dbReference type="Proteomes" id="UP001497392"/>
    </source>
</evidence>
<proteinExistence type="inferred from homology"/>
<evidence type="ECO:0000256" key="3">
    <source>
        <dbReference type="ARBA" id="ARBA00012756"/>
    </source>
</evidence>
<keyword evidence="5 6" id="KW-0326">Glycosidase</keyword>
<evidence type="ECO:0000313" key="12">
    <source>
        <dbReference type="EMBL" id="CAL5218934.1"/>
    </source>
</evidence>
<dbReference type="Gene3D" id="3.20.20.80">
    <property type="entry name" value="Glycosidases"/>
    <property type="match status" value="1"/>
</dbReference>
<name>A0ABP1FGA0_9CHLO</name>
<feature type="domain" description="Beta-galactosidase galactose-binding" evidence="11">
    <location>
        <begin position="581"/>
        <end position="650"/>
    </location>
</feature>
<keyword evidence="13" id="KW-1185">Reference proteome</keyword>
<dbReference type="InterPro" id="IPR031330">
    <property type="entry name" value="Gly_Hdrlase_35_cat"/>
</dbReference>
<evidence type="ECO:0000256" key="8">
    <source>
        <dbReference type="SAM" id="SignalP"/>
    </source>
</evidence>
<dbReference type="EC" id="3.2.1.23" evidence="3 6"/>
<gene>
    <name evidence="12" type="primary">g683</name>
    <name evidence="12" type="ORF">VP750_LOCUS593</name>
</gene>
<dbReference type="Gene3D" id="2.60.120.260">
    <property type="entry name" value="Galactose-binding domain-like"/>
    <property type="match status" value="2"/>
</dbReference>
<dbReference type="InterPro" id="IPR017853">
    <property type="entry name" value="GH"/>
</dbReference>
<dbReference type="PANTHER" id="PTHR23421">
    <property type="entry name" value="BETA-GALACTOSIDASE RELATED"/>
    <property type="match status" value="1"/>
</dbReference>
<dbReference type="InterPro" id="IPR019801">
    <property type="entry name" value="Glyco_hydro_35_CS"/>
</dbReference>
<evidence type="ECO:0000256" key="1">
    <source>
        <dbReference type="ARBA" id="ARBA00001412"/>
    </source>
</evidence>
<comment type="catalytic activity">
    <reaction evidence="1 6">
        <text>Hydrolysis of terminal non-reducing beta-D-galactose residues in beta-D-galactosides.</text>
        <dbReference type="EC" id="3.2.1.23"/>
    </reaction>
</comment>
<dbReference type="Pfam" id="PF21467">
    <property type="entry name" value="BetaGal_gal-bd"/>
    <property type="match status" value="1"/>
</dbReference>
<organism evidence="12 13">
    <name type="scientific">Coccomyxa viridis</name>
    <dbReference type="NCBI Taxonomy" id="1274662"/>
    <lineage>
        <taxon>Eukaryota</taxon>
        <taxon>Viridiplantae</taxon>
        <taxon>Chlorophyta</taxon>
        <taxon>core chlorophytes</taxon>
        <taxon>Trebouxiophyceae</taxon>
        <taxon>Trebouxiophyceae incertae sedis</taxon>
        <taxon>Coccomyxaceae</taxon>
        <taxon>Coccomyxa</taxon>
    </lineage>
</organism>
<evidence type="ECO:0000256" key="2">
    <source>
        <dbReference type="ARBA" id="ARBA00009809"/>
    </source>
</evidence>
<dbReference type="PRINTS" id="PR00742">
    <property type="entry name" value="GLHYDRLASE35"/>
</dbReference>
<dbReference type="EMBL" id="CAXHTA020000001">
    <property type="protein sequence ID" value="CAL5218934.1"/>
    <property type="molecule type" value="Genomic_DNA"/>
</dbReference>
<dbReference type="Pfam" id="PF21317">
    <property type="entry name" value="BetaGal_ABD_1"/>
    <property type="match status" value="1"/>
</dbReference>
<evidence type="ECO:0000256" key="7">
    <source>
        <dbReference type="RuleBase" id="RU003679"/>
    </source>
</evidence>
<evidence type="ECO:0000259" key="10">
    <source>
        <dbReference type="Pfam" id="PF21317"/>
    </source>
</evidence>